<feature type="compositionally biased region" description="Basic and acidic residues" evidence="2">
    <location>
        <begin position="100"/>
        <end position="125"/>
    </location>
</feature>
<evidence type="ECO:0000256" key="2">
    <source>
        <dbReference type="SAM" id="MobiDB-lite"/>
    </source>
</evidence>
<accession>A0A146ZQ16</accession>
<feature type="region of interest" description="Disordered" evidence="2">
    <location>
        <begin position="398"/>
        <end position="531"/>
    </location>
</feature>
<feature type="compositionally biased region" description="Polar residues" evidence="2">
    <location>
        <begin position="438"/>
        <end position="448"/>
    </location>
</feature>
<feature type="compositionally biased region" description="Low complexity" evidence="2">
    <location>
        <begin position="573"/>
        <end position="586"/>
    </location>
</feature>
<dbReference type="Proteomes" id="UP000265000">
    <property type="component" value="Unplaced"/>
</dbReference>
<feature type="compositionally biased region" description="Basic and acidic residues" evidence="2">
    <location>
        <begin position="410"/>
        <end position="424"/>
    </location>
</feature>
<feature type="region of interest" description="Disordered" evidence="2">
    <location>
        <begin position="96"/>
        <end position="179"/>
    </location>
</feature>
<keyword evidence="1" id="KW-0175">Coiled coil</keyword>
<feature type="region of interest" description="Disordered" evidence="2">
    <location>
        <begin position="563"/>
        <end position="636"/>
    </location>
</feature>
<feature type="compositionally biased region" description="Basic and acidic residues" evidence="2">
    <location>
        <begin position="371"/>
        <end position="385"/>
    </location>
</feature>
<feature type="region of interest" description="Disordered" evidence="2">
    <location>
        <begin position="751"/>
        <end position="830"/>
    </location>
</feature>
<name>A0A146ZQ16_FUNHE</name>
<feature type="coiled-coil region" evidence="1">
    <location>
        <begin position="713"/>
        <end position="740"/>
    </location>
</feature>
<evidence type="ECO:0000313" key="5">
    <source>
        <dbReference type="Proteomes" id="UP000265000"/>
    </source>
</evidence>
<feature type="compositionally biased region" description="Polar residues" evidence="2">
    <location>
        <begin position="821"/>
        <end position="830"/>
    </location>
</feature>
<dbReference type="STRING" id="8078.ENSFHEP00000027077"/>
<feature type="compositionally biased region" description="Basic and acidic residues" evidence="2">
    <location>
        <begin position="459"/>
        <end position="474"/>
    </location>
</feature>
<keyword evidence="5" id="KW-1185">Reference proteome</keyword>
<feature type="compositionally biased region" description="Basic and acidic residues" evidence="2">
    <location>
        <begin position="791"/>
        <end position="802"/>
    </location>
</feature>
<organism evidence="3">
    <name type="scientific">Fundulus heteroclitus</name>
    <name type="common">Killifish</name>
    <name type="synonym">Mummichog</name>
    <dbReference type="NCBI Taxonomy" id="8078"/>
    <lineage>
        <taxon>Eukaryota</taxon>
        <taxon>Metazoa</taxon>
        <taxon>Chordata</taxon>
        <taxon>Craniata</taxon>
        <taxon>Vertebrata</taxon>
        <taxon>Euteleostomi</taxon>
        <taxon>Actinopterygii</taxon>
        <taxon>Neopterygii</taxon>
        <taxon>Teleostei</taxon>
        <taxon>Neoteleostei</taxon>
        <taxon>Acanthomorphata</taxon>
        <taxon>Ovalentaria</taxon>
        <taxon>Atherinomorphae</taxon>
        <taxon>Cyprinodontiformes</taxon>
        <taxon>Fundulidae</taxon>
        <taxon>Fundulus</taxon>
    </lineage>
</organism>
<feature type="compositionally biased region" description="Polar residues" evidence="2">
    <location>
        <begin position="778"/>
        <end position="789"/>
    </location>
</feature>
<sequence>METKPTTWQEQGPFTSLVDMKGEKGANVGRHASLQERKAPKAMPEEDLDAPEPGVKVEAPQGSWTNEITEVVDVINIGNQTSAGISLCTLGETQEAVTEVEERPEKLPEAKEESRKADNPCKEDFPPTQPLNALSAAECGEKEGFSSLEGEVEEEISEAEPTEDSQESANTPKLLEQTHRDVCIPSRLDLTTVLNAGDICNGETETSTSPPARSGLSDLNSSDGSYPLDSPPFADESGEEEGTGTDITNCLEQSGRRELSCVGFQPSRSHPEKRDSALPANGSVRQEEAVLPQKQPELSPRGLNQEAAQQVFGKGSPPGSAVAIEPANQGGEASQGFSCVAAVRARSRRAGERTEGENEQTGGVGGQNKSGVEKSEAGVRSESKGLFRYLRAVQAQELKAERNSGIPLRADSDTRMRTDVHDDSQSDSGVSADFHSFRTLNSSTSMSADSPGPVSAETPIEREIRRAIEREQSLRRSRGLPNQRSSPEYVEVPLRRSFQSQSVAPKWSQNKDREFAGKKMQQEIHEESRREQDLVKIGKIPGFYDKGTVRQIKERKQLFETLQISPELPPTISPKSKTPSWSSTSSEDLNITLESQDESGTSTPEHTYADRKPTMLNSSRSQTSAKCLDQSSLRGPRFSEGSGCQIIILENSLTVPAQKHYKAKAQAEAIPATDTKNNFHSSNKARGHDGLMKAVKEQEGKQGAVSKENPFFKLRSSTNLDKVKQDIQEAKDREKELHTLRLSLYGGINATEATSKKENPVPGPLSNGRSGTYEGRQSADQVSARPSVQTEEERILQPEIHKSPRTPRQKNPLVQLWESGLVNSYNLEDD</sequence>
<evidence type="ECO:0000313" key="4">
    <source>
        <dbReference type="Ensembl" id="ENSFHEP00000027077.1"/>
    </source>
</evidence>
<protein>
    <submittedName>
        <fullName evidence="4">Uncharacterized LOC105936676</fullName>
    </submittedName>
</protein>
<proteinExistence type="predicted"/>
<dbReference type="InterPro" id="IPR042779">
    <property type="entry name" value="MISP/MISP3-like"/>
</dbReference>
<feature type="compositionally biased region" description="Polar residues" evidence="2">
    <location>
        <begin position="587"/>
        <end position="605"/>
    </location>
</feature>
<feature type="region of interest" description="Disordered" evidence="2">
    <location>
        <begin position="199"/>
        <end position="385"/>
    </location>
</feature>
<feature type="compositionally biased region" description="Polar residues" evidence="2">
    <location>
        <begin position="1"/>
        <end position="14"/>
    </location>
</feature>
<reference evidence="4" key="2">
    <citation type="submission" date="2025-05" db="UniProtKB">
        <authorList>
            <consortium name="Ensembl"/>
        </authorList>
    </citation>
    <scope>IDENTIFICATION</scope>
</reference>
<feature type="compositionally biased region" description="Basic and acidic residues" evidence="2">
    <location>
        <begin position="509"/>
        <end position="531"/>
    </location>
</feature>
<dbReference type="PANTHER" id="PTHR18839">
    <property type="entry name" value="MITOTIC INTERACTOR AND SUBSTRATE OF PLK1 MISP FAMILY MEMBER"/>
    <property type="match status" value="1"/>
</dbReference>
<feature type="region of interest" description="Disordered" evidence="2">
    <location>
        <begin position="1"/>
        <end position="62"/>
    </location>
</feature>
<feature type="compositionally biased region" description="Acidic residues" evidence="2">
    <location>
        <begin position="150"/>
        <end position="166"/>
    </location>
</feature>
<feature type="compositionally biased region" description="Polar residues" evidence="2">
    <location>
        <begin position="615"/>
        <end position="633"/>
    </location>
</feature>
<evidence type="ECO:0000313" key="3">
    <source>
        <dbReference type="EMBL" id="JAR68436.1"/>
    </source>
</evidence>
<dbReference type="GeneTree" id="ENSGT00940000170963"/>
<dbReference type="AlphaFoldDB" id="A0A146ZQ16"/>
<reference evidence="3" key="1">
    <citation type="submission" date="2015-01" db="EMBL/GenBank/DDBJ databases">
        <title>EvidentialGene: Evidence-directed Construction of Complete mRNA Transcriptomes without Genomes.</title>
        <authorList>
            <person name="Gilbert D.G."/>
        </authorList>
    </citation>
    <scope>NUCLEOTIDE SEQUENCE</scope>
</reference>
<dbReference type="PANTHER" id="PTHR18839:SF0">
    <property type="entry name" value="MITOTIC INTERACTOR AND SUBSTRATE OF PLK1 ISOFORM X1-RELATED"/>
    <property type="match status" value="1"/>
</dbReference>
<dbReference type="EMBL" id="GCES01017887">
    <property type="protein sequence ID" value="JAR68436.1"/>
    <property type="molecule type" value="Transcribed_RNA"/>
</dbReference>
<dbReference type="Ensembl" id="ENSFHET00000001056.1">
    <property type="protein sequence ID" value="ENSFHEP00000027077.1"/>
    <property type="gene ID" value="ENSFHEG00000010321.1"/>
</dbReference>
<feature type="compositionally biased region" description="Low complexity" evidence="2">
    <location>
        <begin position="214"/>
        <end position="225"/>
    </location>
</feature>
<evidence type="ECO:0000256" key="1">
    <source>
        <dbReference type="SAM" id="Coils"/>
    </source>
</evidence>